<keyword evidence="2" id="KW-1185">Reference proteome</keyword>
<gene>
    <name evidence="1" type="ORF">AVEN_32457_1</name>
</gene>
<evidence type="ECO:0000313" key="2">
    <source>
        <dbReference type="Proteomes" id="UP000499080"/>
    </source>
</evidence>
<comment type="caution">
    <text evidence="1">The sequence shown here is derived from an EMBL/GenBank/DDBJ whole genome shotgun (WGS) entry which is preliminary data.</text>
</comment>
<name>A0A4Y2XC03_ARAVE</name>
<dbReference type="Proteomes" id="UP000499080">
    <property type="component" value="Unassembled WGS sequence"/>
</dbReference>
<sequence>MDRTTSEWRKECESRFAASYKGNFFQRNLPKPDIGSFVETDMKYDADASMLTYAINVIGIYHNLFFKGISFYLPISTPLSVPYLKTLFKMDRRPLNHVSEKEMRIKGCSPLHKSLIRRFIPNGQTTSQNHVSERRDADQGCNPLKRNILLSANFSTFIRSISQDLIQNGRDDLKPCRAKDAITRLRPLHKGISFYLPISTPLSVPYLKTLFKMDRRPLNHVSEKEMRIKGCSPLHKRNILLSANFNTFICALSQDLIQNGQTTSEPCVTAEMQIKVAALFLKECISSKHCLPKTDIRSQKPEI</sequence>
<proteinExistence type="predicted"/>
<organism evidence="1 2">
    <name type="scientific">Araneus ventricosus</name>
    <name type="common">Orbweaver spider</name>
    <name type="synonym">Epeira ventricosa</name>
    <dbReference type="NCBI Taxonomy" id="182803"/>
    <lineage>
        <taxon>Eukaryota</taxon>
        <taxon>Metazoa</taxon>
        <taxon>Ecdysozoa</taxon>
        <taxon>Arthropoda</taxon>
        <taxon>Chelicerata</taxon>
        <taxon>Arachnida</taxon>
        <taxon>Araneae</taxon>
        <taxon>Araneomorphae</taxon>
        <taxon>Entelegynae</taxon>
        <taxon>Araneoidea</taxon>
        <taxon>Araneidae</taxon>
        <taxon>Araneus</taxon>
    </lineage>
</organism>
<evidence type="ECO:0000313" key="1">
    <source>
        <dbReference type="EMBL" id="GBO46766.1"/>
    </source>
</evidence>
<reference evidence="1 2" key="1">
    <citation type="journal article" date="2019" name="Sci. Rep.">
        <title>Orb-weaving spider Araneus ventricosus genome elucidates the spidroin gene catalogue.</title>
        <authorList>
            <person name="Kono N."/>
            <person name="Nakamura H."/>
            <person name="Ohtoshi R."/>
            <person name="Moran D.A.P."/>
            <person name="Shinohara A."/>
            <person name="Yoshida Y."/>
            <person name="Fujiwara M."/>
            <person name="Mori M."/>
            <person name="Tomita M."/>
            <person name="Arakawa K."/>
        </authorList>
    </citation>
    <scope>NUCLEOTIDE SEQUENCE [LARGE SCALE GENOMIC DNA]</scope>
</reference>
<dbReference type="EMBL" id="BGPR01074660">
    <property type="protein sequence ID" value="GBO46766.1"/>
    <property type="molecule type" value="Genomic_DNA"/>
</dbReference>
<protein>
    <submittedName>
        <fullName evidence="1">Uncharacterized protein</fullName>
    </submittedName>
</protein>
<accession>A0A4Y2XC03</accession>
<dbReference type="AlphaFoldDB" id="A0A4Y2XC03"/>